<evidence type="ECO:0000259" key="1">
    <source>
        <dbReference type="Pfam" id="PF07969"/>
    </source>
</evidence>
<dbReference type="SUPFAM" id="SSF51556">
    <property type="entry name" value="Metallo-dependent hydrolases"/>
    <property type="match status" value="1"/>
</dbReference>
<evidence type="ECO:0000313" key="3">
    <source>
        <dbReference type="Proteomes" id="UP000589626"/>
    </source>
</evidence>
<feature type="domain" description="Amidohydrolase 3" evidence="1">
    <location>
        <begin position="49"/>
        <end position="531"/>
    </location>
</feature>
<dbReference type="Gene3D" id="3.10.310.70">
    <property type="match status" value="1"/>
</dbReference>
<dbReference type="InterPro" id="IPR013108">
    <property type="entry name" value="Amidohydro_3"/>
</dbReference>
<dbReference type="AlphaFoldDB" id="A0A7W4Z1N1"/>
<accession>A0A7W4Z1N1</accession>
<dbReference type="CDD" id="cd01300">
    <property type="entry name" value="YtcJ_like"/>
    <property type="match status" value="1"/>
</dbReference>
<dbReference type="RefSeq" id="WP_183593380.1">
    <property type="nucleotide sequence ID" value="NZ_JACHWR010000002.1"/>
</dbReference>
<dbReference type="Pfam" id="PF07969">
    <property type="entry name" value="Amidohydro_3"/>
    <property type="match status" value="1"/>
</dbReference>
<dbReference type="PANTHER" id="PTHR22642:SF2">
    <property type="entry name" value="PROTEIN LONG AFTER FAR-RED 3"/>
    <property type="match status" value="1"/>
</dbReference>
<protein>
    <recommendedName>
        <fullName evidence="1">Amidohydrolase 3 domain-containing protein</fullName>
    </recommendedName>
</protein>
<reference evidence="2 3" key="1">
    <citation type="submission" date="2020-08" db="EMBL/GenBank/DDBJ databases">
        <title>Sequencing the genomes of 1000 actinobacteria strains.</title>
        <authorList>
            <person name="Klenk H.-P."/>
        </authorList>
    </citation>
    <scope>NUCLEOTIDE SEQUENCE [LARGE SCALE GENOMIC DNA]</scope>
    <source>
        <strain evidence="2 3">DSM 105498</strain>
    </source>
</reference>
<dbReference type="InterPro" id="IPR033932">
    <property type="entry name" value="YtcJ-like"/>
</dbReference>
<dbReference type="EMBL" id="JACHWR010000002">
    <property type="protein sequence ID" value="MBB3043579.1"/>
    <property type="molecule type" value="Genomic_DNA"/>
</dbReference>
<name>A0A7W4Z1N1_9ACTN</name>
<dbReference type="Gene3D" id="3.20.20.140">
    <property type="entry name" value="Metal-dependent hydrolases"/>
    <property type="match status" value="1"/>
</dbReference>
<dbReference type="SUPFAM" id="SSF51338">
    <property type="entry name" value="Composite domain of metallo-dependent hydrolases"/>
    <property type="match status" value="1"/>
</dbReference>
<keyword evidence="3" id="KW-1185">Reference proteome</keyword>
<evidence type="ECO:0000313" key="2">
    <source>
        <dbReference type="EMBL" id="MBB3043579.1"/>
    </source>
</evidence>
<organism evidence="2 3">
    <name type="scientific">Nocardioides soli</name>
    <dbReference type="NCBI Taxonomy" id="1036020"/>
    <lineage>
        <taxon>Bacteria</taxon>
        <taxon>Bacillati</taxon>
        <taxon>Actinomycetota</taxon>
        <taxon>Actinomycetes</taxon>
        <taxon>Propionibacteriales</taxon>
        <taxon>Nocardioidaceae</taxon>
        <taxon>Nocardioides</taxon>
    </lineage>
</organism>
<dbReference type="InterPro" id="IPR032466">
    <property type="entry name" value="Metal_Hydrolase"/>
</dbReference>
<gene>
    <name evidence="2" type="ORF">FHU40_003397</name>
</gene>
<dbReference type="GO" id="GO:0016810">
    <property type="term" value="F:hydrolase activity, acting on carbon-nitrogen (but not peptide) bonds"/>
    <property type="evidence" value="ECO:0007669"/>
    <property type="project" value="InterPro"/>
</dbReference>
<proteinExistence type="predicted"/>
<dbReference type="Gene3D" id="2.30.40.10">
    <property type="entry name" value="Urease, subunit C, domain 1"/>
    <property type="match status" value="1"/>
</dbReference>
<sequence length="542" mass="57623">MSRPLDLLIRHATVHTMDPSRPRATSIGIWNGRIVGVDDEVAGCRATHVVDLDGATVVPGFHDAHCHTTSYGVAATQLELSDAPTTEAVLDRVAEHADGLPDGAWVVGVGYRDRDRPERHPTSAELDRAAGGRPVWLTHRSGHLCAVSSAVLRLLPHPLPAAAVDYVGRDANGEPTGLLEEAAMELVKEVVGPGSVEDMVTAIEVATRQYVSEGVTSITEAGIGCPGVDHSPLEIGAWQLAARTGRAHTRAHLMVYSELLHDLPHHPADAARFGLDLGLHTGFGDDRVRIAAMKVWLDGAGSAGGAATGADGDPDAHLVDDPRRLRRIIVDAHRAGWQVAAHAMGDRAVDLLLDALEEAGSVAEVRRRRHRVEHGGLIRPDQVDRLRRLGIVVVIQPAFISEFGDVLAHHFGAARVDWSIRQRSLLDAGVVVAASSDRPVAPGAPLLGIRAMVERRTDSGEPYGARERVSAEEGLRAYTVHAAYAAGREHEVGTIAGRRLADLAVLDDDPTTVDAAAIEGIRVLATLVDGVAAHDPGLLFGD</sequence>
<dbReference type="InterPro" id="IPR011059">
    <property type="entry name" value="Metal-dep_hydrolase_composite"/>
</dbReference>
<dbReference type="Proteomes" id="UP000589626">
    <property type="component" value="Unassembled WGS sequence"/>
</dbReference>
<dbReference type="PANTHER" id="PTHR22642">
    <property type="entry name" value="IMIDAZOLONEPROPIONASE"/>
    <property type="match status" value="1"/>
</dbReference>
<comment type="caution">
    <text evidence="2">The sequence shown here is derived from an EMBL/GenBank/DDBJ whole genome shotgun (WGS) entry which is preliminary data.</text>
</comment>